<dbReference type="InterPro" id="IPR046373">
    <property type="entry name" value="Acyl-CoA_Oxase/DH_mid-dom_sf"/>
</dbReference>
<dbReference type="InterPro" id="IPR036250">
    <property type="entry name" value="AcylCo_DH-like_C"/>
</dbReference>
<dbReference type="OrthoDB" id="434771at2759"/>
<dbReference type="GO" id="GO:0033539">
    <property type="term" value="P:fatty acid beta-oxidation using acyl-CoA dehydrogenase"/>
    <property type="evidence" value="ECO:0007669"/>
    <property type="project" value="TreeGrafter"/>
</dbReference>
<dbReference type="GO" id="GO:0003995">
    <property type="term" value="F:acyl-CoA dehydrogenase activity"/>
    <property type="evidence" value="ECO:0007669"/>
    <property type="project" value="TreeGrafter"/>
</dbReference>
<name>A0A8K0LA63_9PEZI</name>
<dbReference type="Pfam" id="PF00441">
    <property type="entry name" value="Acyl-CoA_dh_1"/>
    <property type="match status" value="1"/>
</dbReference>
<organism evidence="10 11">
    <name type="scientific">Elsinoe batatas</name>
    <dbReference type="NCBI Taxonomy" id="2601811"/>
    <lineage>
        <taxon>Eukaryota</taxon>
        <taxon>Fungi</taxon>
        <taxon>Dikarya</taxon>
        <taxon>Ascomycota</taxon>
        <taxon>Pezizomycotina</taxon>
        <taxon>Dothideomycetes</taxon>
        <taxon>Dothideomycetidae</taxon>
        <taxon>Myriangiales</taxon>
        <taxon>Elsinoaceae</taxon>
        <taxon>Elsinoe</taxon>
    </lineage>
</organism>
<dbReference type="InterPro" id="IPR006091">
    <property type="entry name" value="Acyl-CoA_Oxase/DH_mid-dom"/>
</dbReference>
<evidence type="ECO:0000256" key="1">
    <source>
        <dbReference type="ARBA" id="ARBA00001974"/>
    </source>
</evidence>
<keyword evidence="4 6" id="KW-0274">FAD</keyword>
<dbReference type="InterPro" id="IPR009075">
    <property type="entry name" value="AcylCo_DH/oxidase_C"/>
</dbReference>
<evidence type="ECO:0008006" key="12">
    <source>
        <dbReference type="Google" id="ProtNLM"/>
    </source>
</evidence>
<dbReference type="SUPFAM" id="SSF56645">
    <property type="entry name" value="Acyl-CoA dehydrogenase NM domain-like"/>
    <property type="match status" value="1"/>
</dbReference>
<evidence type="ECO:0000256" key="6">
    <source>
        <dbReference type="RuleBase" id="RU362125"/>
    </source>
</evidence>
<dbReference type="AlphaFoldDB" id="A0A8K0LA63"/>
<dbReference type="Pfam" id="PF02770">
    <property type="entry name" value="Acyl-CoA_dh_M"/>
    <property type="match status" value="1"/>
</dbReference>
<dbReference type="InterPro" id="IPR013786">
    <property type="entry name" value="AcylCoA_DH/ox_N"/>
</dbReference>
<evidence type="ECO:0000259" key="8">
    <source>
        <dbReference type="Pfam" id="PF02770"/>
    </source>
</evidence>
<keyword evidence="3 6" id="KW-0285">Flavoprotein</keyword>
<dbReference type="Gene3D" id="2.40.110.10">
    <property type="entry name" value="Butyryl-CoA Dehydrogenase, subunit A, domain 2"/>
    <property type="match status" value="1"/>
</dbReference>
<dbReference type="Gene3D" id="1.20.140.10">
    <property type="entry name" value="Butyryl-CoA Dehydrogenase, subunit A, domain 3"/>
    <property type="match status" value="1"/>
</dbReference>
<feature type="domain" description="Acyl-CoA dehydrogenase/oxidase N-terminal" evidence="9">
    <location>
        <begin position="45"/>
        <end position="165"/>
    </location>
</feature>
<sequence length="479" mass="53214">MSVPYKIKNDFSENLLVSANGQAKASQKIPLIARPFMSERALKTLDIVEKFVEEECIPADSVYFQQMGETVQERFNTHPAIIDDLKKRAQELGLWNMFLPRNHFKEGAGFSNLEYGLMAEYLGKSRTASEACNCAAPDTGNMEVLAKYGSEEQKRTWLDPLLRGEIRSAFLMTEPDIASSDATNIGLSIRRDGDSYVLNGQKWWSSGAPDTRCKIYITMGKSDPSNPSPYKQQSVVLVPSDTPGITIHRTLGVFGYDDAPHGHGHLSFDNVRVPLSAIVLGEGRGFEIIQGRLGPGRIHHAMRSIGAAEKALEYFLARINDPRKKPFGKLLSEHGVMLERVARSRIEIDAARLQVLNAAITIDTKDAKFALKEIAEAKVLIPTMALTVIDRAIQAYGGAGVSQDTPLANMYAQGRTMRIVDGPDEVHLLQLGRNENKRGQFCLERIEWQKKRGEEMGKKYGLQKKDPLALNRVAGKSKL</sequence>
<dbReference type="Proteomes" id="UP000809789">
    <property type="component" value="Unassembled WGS sequence"/>
</dbReference>
<evidence type="ECO:0000259" key="9">
    <source>
        <dbReference type="Pfam" id="PF02771"/>
    </source>
</evidence>
<comment type="cofactor">
    <cofactor evidence="1 6">
        <name>FAD</name>
        <dbReference type="ChEBI" id="CHEBI:57692"/>
    </cofactor>
</comment>
<dbReference type="InterPro" id="IPR037069">
    <property type="entry name" value="AcylCoA_DH/ox_N_sf"/>
</dbReference>
<reference evidence="10" key="1">
    <citation type="submission" date="2021-07" db="EMBL/GenBank/DDBJ databases">
        <title>Elsinoe batatas strain:CRI-CJ2 Genome sequencing and assembly.</title>
        <authorList>
            <person name="Huang L."/>
        </authorList>
    </citation>
    <scope>NUCLEOTIDE SEQUENCE</scope>
    <source>
        <strain evidence="10">CRI-CJ2</strain>
    </source>
</reference>
<evidence type="ECO:0000256" key="4">
    <source>
        <dbReference type="ARBA" id="ARBA00022827"/>
    </source>
</evidence>
<dbReference type="InterPro" id="IPR050741">
    <property type="entry name" value="Acyl-CoA_dehydrogenase"/>
</dbReference>
<dbReference type="GO" id="GO:0005737">
    <property type="term" value="C:cytoplasm"/>
    <property type="evidence" value="ECO:0007669"/>
    <property type="project" value="TreeGrafter"/>
</dbReference>
<feature type="domain" description="Acyl-CoA dehydrogenase/oxidase C-terminal" evidence="7">
    <location>
        <begin position="283"/>
        <end position="434"/>
    </location>
</feature>
<dbReference type="PANTHER" id="PTHR48083">
    <property type="entry name" value="MEDIUM-CHAIN SPECIFIC ACYL-COA DEHYDROGENASE, MITOCHONDRIAL-RELATED"/>
    <property type="match status" value="1"/>
</dbReference>
<dbReference type="Gene3D" id="1.10.540.10">
    <property type="entry name" value="Acyl-CoA dehydrogenase/oxidase, N-terminal domain"/>
    <property type="match status" value="1"/>
</dbReference>
<evidence type="ECO:0000313" key="10">
    <source>
        <dbReference type="EMBL" id="KAG8630340.1"/>
    </source>
</evidence>
<evidence type="ECO:0000256" key="5">
    <source>
        <dbReference type="ARBA" id="ARBA00023002"/>
    </source>
</evidence>
<feature type="domain" description="Acyl-CoA oxidase/dehydrogenase middle" evidence="8">
    <location>
        <begin position="169"/>
        <end position="271"/>
    </location>
</feature>
<evidence type="ECO:0000259" key="7">
    <source>
        <dbReference type="Pfam" id="PF00441"/>
    </source>
</evidence>
<evidence type="ECO:0000313" key="11">
    <source>
        <dbReference type="Proteomes" id="UP000809789"/>
    </source>
</evidence>
<comment type="caution">
    <text evidence="10">The sequence shown here is derived from an EMBL/GenBank/DDBJ whole genome shotgun (WGS) entry which is preliminary data.</text>
</comment>
<dbReference type="FunFam" id="2.40.110.10:FF:000002">
    <property type="entry name" value="Acyl-CoA dehydrogenase fadE12"/>
    <property type="match status" value="1"/>
</dbReference>
<evidence type="ECO:0000256" key="3">
    <source>
        <dbReference type="ARBA" id="ARBA00022630"/>
    </source>
</evidence>
<dbReference type="PANTHER" id="PTHR48083:SF32">
    <property type="entry name" value="ACYL-COA DEHYDROGENASE NM DOMAIN-LIKE PROTEIN"/>
    <property type="match status" value="1"/>
</dbReference>
<comment type="similarity">
    <text evidence="2 6">Belongs to the acyl-CoA dehydrogenase family.</text>
</comment>
<dbReference type="SUPFAM" id="SSF47203">
    <property type="entry name" value="Acyl-CoA dehydrogenase C-terminal domain-like"/>
    <property type="match status" value="1"/>
</dbReference>
<dbReference type="Pfam" id="PF02771">
    <property type="entry name" value="Acyl-CoA_dh_N"/>
    <property type="match status" value="1"/>
</dbReference>
<dbReference type="InterPro" id="IPR009100">
    <property type="entry name" value="AcylCoA_DH/oxidase_NM_dom_sf"/>
</dbReference>
<evidence type="ECO:0000256" key="2">
    <source>
        <dbReference type="ARBA" id="ARBA00009347"/>
    </source>
</evidence>
<dbReference type="EMBL" id="JAESVG020000002">
    <property type="protein sequence ID" value="KAG8630340.1"/>
    <property type="molecule type" value="Genomic_DNA"/>
</dbReference>
<proteinExistence type="inferred from homology"/>
<gene>
    <name evidence="10" type="ORF">KVT40_001959</name>
</gene>
<accession>A0A8K0LA63</accession>
<keyword evidence="11" id="KW-1185">Reference proteome</keyword>
<protein>
    <recommendedName>
        <fullName evidence="12">Acyl-CoA dehydrogenase NM domain-like protein</fullName>
    </recommendedName>
</protein>
<keyword evidence="5 6" id="KW-0560">Oxidoreductase</keyword>
<dbReference type="GO" id="GO:0050660">
    <property type="term" value="F:flavin adenine dinucleotide binding"/>
    <property type="evidence" value="ECO:0007669"/>
    <property type="project" value="InterPro"/>
</dbReference>